<protein>
    <submittedName>
        <fullName evidence="1">Fibronectin type 3 and ankyrin repeat domains protein 1</fullName>
    </submittedName>
</protein>
<dbReference type="EMBL" id="MU825396">
    <property type="protein sequence ID" value="KAJ7394716.1"/>
    <property type="molecule type" value="Genomic_DNA"/>
</dbReference>
<evidence type="ECO:0000313" key="2">
    <source>
        <dbReference type="Proteomes" id="UP001163046"/>
    </source>
</evidence>
<accession>A0A9X0A778</accession>
<evidence type="ECO:0000313" key="1">
    <source>
        <dbReference type="EMBL" id="KAJ7394716.1"/>
    </source>
</evidence>
<organism evidence="1 2">
    <name type="scientific">Desmophyllum pertusum</name>
    <dbReference type="NCBI Taxonomy" id="174260"/>
    <lineage>
        <taxon>Eukaryota</taxon>
        <taxon>Metazoa</taxon>
        <taxon>Cnidaria</taxon>
        <taxon>Anthozoa</taxon>
        <taxon>Hexacorallia</taxon>
        <taxon>Scleractinia</taxon>
        <taxon>Caryophylliina</taxon>
        <taxon>Caryophylliidae</taxon>
        <taxon>Desmophyllum</taxon>
    </lineage>
</organism>
<gene>
    <name evidence="1" type="primary">FANK1_2</name>
    <name evidence="1" type="ORF">OS493_000542</name>
</gene>
<dbReference type="AlphaFoldDB" id="A0A9X0A778"/>
<keyword evidence="2" id="KW-1185">Reference proteome</keyword>
<reference evidence="1" key="1">
    <citation type="submission" date="2023-01" db="EMBL/GenBank/DDBJ databases">
        <title>Genome assembly of the deep-sea coral Lophelia pertusa.</title>
        <authorList>
            <person name="Herrera S."/>
            <person name="Cordes E."/>
        </authorList>
    </citation>
    <scope>NUCLEOTIDE SEQUENCE</scope>
    <source>
        <strain evidence="1">USNM1676648</strain>
        <tissue evidence="1">Polyp</tissue>
    </source>
</reference>
<name>A0A9X0A778_9CNID</name>
<dbReference type="Proteomes" id="UP001163046">
    <property type="component" value="Unassembled WGS sequence"/>
</dbReference>
<proteinExistence type="predicted"/>
<comment type="caution">
    <text evidence="1">The sequence shown here is derived from an EMBL/GenBank/DDBJ whole genome shotgun (WGS) entry which is preliminary data.</text>
</comment>
<sequence length="76" mass="8721">MLNCSDPCVRQIRQGLEELGMLSALQQLPMLLYLLRPQVQHKISVPMLLQILKPTFSEEGSNALKKLKEKEVYQVL</sequence>